<feature type="coiled-coil region" evidence="1">
    <location>
        <begin position="193"/>
        <end position="227"/>
    </location>
</feature>
<keyword evidence="1" id="KW-0175">Coiled coil</keyword>
<organism evidence="5 6">
    <name type="scientific">Deinococcus radiotolerans</name>
    <dbReference type="NCBI Taxonomy" id="1309407"/>
    <lineage>
        <taxon>Bacteria</taxon>
        <taxon>Thermotogati</taxon>
        <taxon>Deinococcota</taxon>
        <taxon>Deinococci</taxon>
        <taxon>Deinococcales</taxon>
        <taxon>Deinococcaceae</taxon>
        <taxon>Deinococcus</taxon>
    </lineage>
</organism>
<keyword evidence="6" id="KW-1185">Reference proteome</keyword>
<dbReference type="PANTHER" id="PTHR43308">
    <property type="entry name" value="OUTER MEMBRANE PROTEIN ALPHA-RELATED"/>
    <property type="match status" value="1"/>
</dbReference>
<evidence type="ECO:0000256" key="2">
    <source>
        <dbReference type="SAM" id="MobiDB-lite"/>
    </source>
</evidence>
<name>A0ABQ2FP39_9DEIO</name>
<protein>
    <recommendedName>
        <fullName evidence="4">SLH domain-containing protein</fullName>
    </recommendedName>
</protein>
<dbReference type="InterPro" id="IPR051465">
    <property type="entry name" value="Cell_Envelope_Struct_Comp"/>
</dbReference>
<comment type="caution">
    <text evidence="5">The sequence shown here is derived from an EMBL/GenBank/DDBJ whole genome shotgun (WGS) entry which is preliminary data.</text>
</comment>
<feature type="region of interest" description="Disordered" evidence="2">
    <location>
        <begin position="23"/>
        <end position="46"/>
    </location>
</feature>
<evidence type="ECO:0000313" key="6">
    <source>
        <dbReference type="Proteomes" id="UP000604341"/>
    </source>
</evidence>
<feature type="compositionally biased region" description="Low complexity" evidence="2">
    <location>
        <begin position="34"/>
        <end position="46"/>
    </location>
</feature>
<sequence length="398" mass="39903">MRTHLTLLTLTLTASLAAAQSTAPSAMPAPSPASPAAQTASPAKPATPGAIVDVPAGHWARAGVTLLIQKGLILGYPDGTFRGNQAITRYEAAAIFARLLSQGVFQLPGVQAQLTPADLDVLARAITELAAQIVTINTRLTDVVTDVDDVKARLGVVEGTLQQVVGVAATKSDVDAVAAQAATKTDLAAVQAGAASAEQVQALEARVAALEAEKAALQAKAAQDQAAAAVSAKAAEPKPGDLPNVTFRPDAPANAYVGGGVQKSLVDGVGYSAVLGLQQVAGGFGVQAAADFNSSARLYSAQANVTRPFGGADALFQPYVGLGGGVLVSPDRQSGASAADGFVSALGGVNYAFTDTLKVFVELDGRYYLSRKGAGTGLADGSAGGLGGGVRLGAKLTF</sequence>
<dbReference type="InterPro" id="IPR001119">
    <property type="entry name" value="SLH_dom"/>
</dbReference>
<proteinExistence type="predicted"/>
<evidence type="ECO:0000256" key="3">
    <source>
        <dbReference type="SAM" id="SignalP"/>
    </source>
</evidence>
<evidence type="ECO:0000313" key="5">
    <source>
        <dbReference type="EMBL" id="GGL13022.1"/>
    </source>
</evidence>
<gene>
    <name evidence="5" type="ORF">GCM10010844_34740</name>
</gene>
<feature type="chain" id="PRO_5045669095" description="SLH domain-containing protein" evidence="3">
    <location>
        <begin position="20"/>
        <end position="398"/>
    </location>
</feature>
<feature type="domain" description="SLH" evidence="4">
    <location>
        <begin position="47"/>
        <end position="110"/>
    </location>
</feature>
<dbReference type="Proteomes" id="UP000604341">
    <property type="component" value="Unassembled WGS sequence"/>
</dbReference>
<dbReference type="RefSeq" id="WP_189070242.1">
    <property type="nucleotide sequence ID" value="NZ_BMPE01000015.1"/>
</dbReference>
<dbReference type="Gene3D" id="2.40.160.20">
    <property type="match status" value="1"/>
</dbReference>
<dbReference type="PROSITE" id="PS51272">
    <property type="entry name" value="SLH"/>
    <property type="match status" value="1"/>
</dbReference>
<dbReference type="Pfam" id="PF00395">
    <property type="entry name" value="SLH"/>
    <property type="match status" value="1"/>
</dbReference>
<keyword evidence="3" id="KW-0732">Signal</keyword>
<evidence type="ECO:0000256" key="1">
    <source>
        <dbReference type="SAM" id="Coils"/>
    </source>
</evidence>
<evidence type="ECO:0000259" key="4">
    <source>
        <dbReference type="PROSITE" id="PS51272"/>
    </source>
</evidence>
<dbReference type="EMBL" id="BMPE01000015">
    <property type="protein sequence ID" value="GGL13022.1"/>
    <property type="molecule type" value="Genomic_DNA"/>
</dbReference>
<dbReference type="PANTHER" id="PTHR43308:SF1">
    <property type="entry name" value="OUTER MEMBRANE PROTEIN ALPHA"/>
    <property type="match status" value="1"/>
</dbReference>
<accession>A0ABQ2FP39</accession>
<feature type="signal peptide" evidence="3">
    <location>
        <begin position="1"/>
        <end position="19"/>
    </location>
</feature>
<reference evidence="6" key="1">
    <citation type="journal article" date="2019" name="Int. J. Syst. Evol. Microbiol.">
        <title>The Global Catalogue of Microorganisms (GCM) 10K type strain sequencing project: providing services to taxonomists for standard genome sequencing and annotation.</title>
        <authorList>
            <consortium name="The Broad Institute Genomics Platform"/>
            <consortium name="The Broad Institute Genome Sequencing Center for Infectious Disease"/>
            <person name="Wu L."/>
            <person name="Ma J."/>
        </authorList>
    </citation>
    <scope>NUCLEOTIDE SEQUENCE [LARGE SCALE GENOMIC DNA]</scope>
    <source>
        <strain evidence="6">JCM 19173</strain>
    </source>
</reference>